<evidence type="ECO:0000259" key="2">
    <source>
        <dbReference type="Pfam" id="PF09832"/>
    </source>
</evidence>
<sequence length="181" mass="19653">MSMLPRVLLLALIAAQAAGAADPAPAVPAPTAASVKELITLTESRKLVDGVPGEVESAMQSAMQEAFGSEDLTPPQQKVVDEMGAKATALFRQEMGWGVLEPLFIAVYTKTFTQPEIDGMIAFYKSEAGHAVIAKMPLVMQNTMELVQERMMMLEPKLQQLQQDALEQLQATEKEETPPPK</sequence>
<evidence type="ECO:0000256" key="1">
    <source>
        <dbReference type="SAM" id="SignalP"/>
    </source>
</evidence>
<feature type="signal peptide" evidence="1">
    <location>
        <begin position="1"/>
        <end position="20"/>
    </location>
</feature>
<feature type="chain" id="PRO_5014830302" description="DUF2059 domain-containing protein" evidence="1">
    <location>
        <begin position="21"/>
        <end position="181"/>
    </location>
</feature>
<dbReference type="Proteomes" id="UP000232638">
    <property type="component" value="Chromosome"/>
</dbReference>
<proteinExistence type="predicted"/>
<dbReference type="OrthoDB" id="490569at2"/>
<keyword evidence="1" id="KW-0732">Signal</keyword>
<evidence type="ECO:0000313" key="3">
    <source>
        <dbReference type="EMBL" id="AUB84247.1"/>
    </source>
</evidence>
<feature type="domain" description="DUF2059" evidence="2">
    <location>
        <begin position="100"/>
        <end position="154"/>
    </location>
</feature>
<dbReference type="AlphaFoldDB" id="A0A2K8UFG7"/>
<protein>
    <recommendedName>
        <fullName evidence="2">DUF2059 domain-containing protein</fullName>
    </recommendedName>
</protein>
<gene>
    <name evidence="3" type="ORF">THSYN_27125</name>
</gene>
<dbReference type="KEGG" id="tsy:THSYN_27125"/>
<dbReference type="Pfam" id="PF09832">
    <property type="entry name" value="DUF2059"/>
    <property type="match status" value="1"/>
</dbReference>
<accession>A0A2K8UFG7</accession>
<keyword evidence="4" id="KW-1185">Reference proteome</keyword>
<evidence type="ECO:0000313" key="4">
    <source>
        <dbReference type="Proteomes" id="UP000232638"/>
    </source>
</evidence>
<name>A0A2K8UFG7_9GAMM</name>
<reference evidence="3 4" key="1">
    <citation type="submission" date="2017-03" db="EMBL/GenBank/DDBJ databases">
        <title>Complete genome sequence of Candidatus 'Thiodictyon syntrophicum' sp. nov. strain Cad16T, a photolithoautotroph purple sulfur bacterium isolated from an alpine meromictic lake.</title>
        <authorList>
            <person name="Luedin S.M."/>
            <person name="Pothier J.F."/>
            <person name="Danza F."/>
            <person name="Storelli N."/>
            <person name="Wittwer M."/>
            <person name="Tonolla M."/>
        </authorList>
    </citation>
    <scope>NUCLEOTIDE SEQUENCE [LARGE SCALE GENOMIC DNA]</scope>
    <source>
        <strain evidence="3 4">Cad16T</strain>
    </source>
</reference>
<dbReference type="RefSeq" id="WP_100921913.1">
    <property type="nucleotide sequence ID" value="NZ_CP020370.1"/>
</dbReference>
<dbReference type="EMBL" id="CP020370">
    <property type="protein sequence ID" value="AUB84247.1"/>
    <property type="molecule type" value="Genomic_DNA"/>
</dbReference>
<dbReference type="InterPro" id="IPR018637">
    <property type="entry name" value="DUF2059"/>
</dbReference>
<organism evidence="3 4">
    <name type="scientific">Candidatus Thiodictyon syntrophicum</name>
    <dbReference type="NCBI Taxonomy" id="1166950"/>
    <lineage>
        <taxon>Bacteria</taxon>
        <taxon>Pseudomonadati</taxon>
        <taxon>Pseudomonadota</taxon>
        <taxon>Gammaproteobacteria</taxon>
        <taxon>Chromatiales</taxon>
        <taxon>Chromatiaceae</taxon>
        <taxon>Thiodictyon</taxon>
    </lineage>
</organism>